<reference evidence="4" key="1">
    <citation type="submission" date="2023-07" db="EMBL/GenBank/DDBJ databases">
        <title>Yangia mangrovi SAOS 153D genome.</title>
        <authorList>
            <person name="Verma A."/>
            <person name="Pal Y."/>
            <person name="Sundharam S."/>
            <person name="Bisht B."/>
            <person name="Srinivasan K."/>
        </authorList>
    </citation>
    <scope>NUCLEOTIDE SEQUENCE [LARGE SCALE GENOMIC DNA]</scope>
    <source>
        <strain evidence="4">SAOS 153D</strain>
    </source>
</reference>
<dbReference type="InterPro" id="IPR050738">
    <property type="entry name" value="Sulfatase"/>
</dbReference>
<evidence type="ECO:0000313" key="3">
    <source>
        <dbReference type="EMBL" id="MCT4372406.1"/>
    </source>
</evidence>
<dbReference type="Gene3D" id="3.40.720.10">
    <property type="entry name" value="Alkaline Phosphatase, subunit A"/>
    <property type="match status" value="1"/>
</dbReference>
<proteinExistence type="inferred from homology"/>
<evidence type="ECO:0000256" key="1">
    <source>
        <dbReference type="ARBA" id="ARBA00008779"/>
    </source>
</evidence>
<dbReference type="InterPro" id="IPR000917">
    <property type="entry name" value="Sulfatase_N"/>
</dbReference>
<accession>A0ABT2KNI1</accession>
<evidence type="ECO:0000313" key="4">
    <source>
        <dbReference type="Proteomes" id="UP000217448"/>
    </source>
</evidence>
<sequence>MQPNILMLFPDQWRGDWIAALGDLPLRTPNIDALIARGTSLGRAWTPSPLCAPARSCLATGKRYGEAPVLHNQMDNPFGTDTFYTRLRDVGYQTGNAGKSDLLKGGDSWGATGRHVIDGTDQLAGLGFTHGMDSCGKKAAEKILKSGAVEPYTQMLKARGLEAAFLEDYARRPVSTPDRPPMADWISGRIATPPGAFAYTEPAPLPDEAYNDNFVGRVALDTLQGFDKGQPWFLMVNFPGPHDPMDVTASMLDGWDEVTFPLPRLRETTDPERQQRIRRRYAAMIENIDRWIGRYLAHLEESGQLGNTLVVFASDHGEMLGDRNLWKKQVPFEPSVHVPMVLAGPGVPSRGHLAGLPANLLDLPPTFLALAGAEVPADYAGFDLSGWLGGGSYPRETTCAGLGPWRAICDGRYKLVCGFRDDLFQEAQQFEPFDPESFDDGLLHDLHEDPEETRNLRAALPGVRDRLLAALREEYGPTLPSLRRRLADAATL</sequence>
<dbReference type="SUPFAM" id="SSF53649">
    <property type="entry name" value="Alkaline phosphatase-like"/>
    <property type="match status" value="1"/>
</dbReference>
<comment type="similarity">
    <text evidence="1">Belongs to the sulfatase family.</text>
</comment>
<gene>
    <name evidence="3" type="ORF">CLG85_019660</name>
</gene>
<dbReference type="EMBL" id="NTHN02000045">
    <property type="protein sequence ID" value="MCT4372406.1"/>
    <property type="molecule type" value="Genomic_DNA"/>
</dbReference>
<feature type="domain" description="Sulfatase N-terminal" evidence="2">
    <location>
        <begin position="3"/>
        <end position="373"/>
    </location>
</feature>
<keyword evidence="4" id="KW-1185">Reference proteome</keyword>
<dbReference type="Pfam" id="PF00884">
    <property type="entry name" value="Sulfatase"/>
    <property type="match status" value="1"/>
</dbReference>
<organism evidence="3 4">
    <name type="scientific">Alloyangia mangrovi</name>
    <dbReference type="NCBI Taxonomy" id="1779329"/>
    <lineage>
        <taxon>Bacteria</taxon>
        <taxon>Pseudomonadati</taxon>
        <taxon>Pseudomonadota</taxon>
        <taxon>Alphaproteobacteria</taxon>
        <taxon>Rhodobacterales</taxon>
        <taxon>Roseobacteraceae</taxon>
        <taxon>Alloyangia</taxon>
    </lineage>
</organism>
<name>A0ABT2KNI1_9RHOB</name>
<protein>
    <submittedName>
        <fullName evidence="3">Sulfatase-like hydrolase/transferase</fullName>
    </submittedName>
</protein>
<comment type="caution">
    <text evidence="3">The sequence shown here is derived from an EMBL/GenBank/DDBJ whole genome shotgun (WGS) entry which is preliminary data.</text>
</comment>
<dbReference type="InterPro" id="IPR017850">
    <property type="entry name" value="Alkaline_phosphatase_core_sf"/>
</dbReference>
<dbReference type="Proteomes" id="UP000217448">
    <property type="component" value="Unassembled WGS sequence"/>
</dbReference>
<evidence type="ECO:0000259" key="2">
    <source>
        <dbReference type="Pfam" id="PF00884"/>
    </source>
</evidence>
<dbReference type="RefSeq" id="WP_260349908.1">
    <property type="nucleotide sequence ID" value="NZ_NTHN02000045.1"/>
</dbReference>
<dbReference type="PANTHER" id="PTHR42693:SF33">
    <property type="entry name" value="ARYLSULFATASE"/>
    <property type="match status" value="1"/>
</dbReference>
<dbReference type="PANTHER" id="PTHR42693">
    <property type="entry name" value="ARYLSULFATASE FAMILY MEMBER"/>
    <property type="match status" value="1"/>
</dbReference>